<keyword evidence="3" id="KW-1185">Reference proteome</keyword>
<protein>
    <recommendedName>
        <fullName evidence="4">Pilus assembly protein TadE</fullName>
    </recommendedName>
</protein>
<evidence type="ECO:0000313" key="2">
    <source>
        <dbReference type="EMBL" id="OZI58228.1"/>
    </source>
</evidence>
<keyword evidence="1" id="KW-0812">Transmembrane</keyword>
<evidence type="ECO:0000256" key="1">
    <source>
        <dbReference type="SAM" id="Phobius"/>
    </source>
</evidence>
<gene>
    <name evidence="2" type="ORF">CAL20_07905</name>
</gene>
<name>A0A261U8H6_9BORD</name>
<comment type="caution">
    <text evidence="2">The sequence shown here is derived from an EMBL/GenBank/DDBJ whole genome shotgun (WGS) entry which is preliminary data.</text>
</comment>
<dbReference type="Proteomes" id="UP000216885">
    <property type="component" value="Unassembled WGS sequence"/>
</dbReference>
<sequence length="227" mass="25364">MSQAHCLAMPYRSSFSPYTELPAKIRMASGRYAAHPAAPPRQLGAAMVEFGIVAISLLLLSLLIIEAAHWQIVRQLAYVALLDSARAGATQHARRDVIEQAFTQSFLPRFVYAGSHARAAQQRTWNRVQQLTDLPAWRIEVLPPDRTPTLHARLTYLHEPLMPLIRPLLRRVAPLIGDCAARAALAHGFMAIRLDLRIEMHSDPMQWAVTPPARHDRVVYGAWNCGG</sequence>
<accession>A0A261U8H6</accession>
<reference evidence="2 3" key="1">
    <citation type="submission" date="2017-05" db="EMBL/GenBank/DDBJ databases">
        <title>Complete and WGS of Bordetella genogroups.</title>
        <authorList>
            <person name="Spilker T."/>
            <person name="LiPuma J."/>
        </authorList>
    </citation>
    <scope>NUCLEOTIDE SEQUENCE [LARGE SCALE GENOMIC DNA]</scope>
    <source>
        <strain evidence="2 3">AU9919</strain>
    </source>
</reference>
<evidence type="ECO:0008006" key="4">
    <source>
        <dbReference type="Google" id="ProtNLM"/>
    </source>
</evidence>
<evidence type="ECO:0000313" key="3">
    <source>
        <dbReference type="Proteomes" id="UP000216885"/>
    </source>
</evidence>
<organism evidence="2 3">
    <name type="scientific">Bordetella genomosp. 4</name>
    <dbReference type="NCBI Taxonomy" id="463044"/>
    <lineage>
        <taxon>Bacteria</taxon>
        <taxon>Pseudomonadati</taxon>
        <taxon>Pseudomonadota</taxon>
        <taxon>Betaproteobacteria</taxon>
        <taxon>Burkholderiales</taxon>
        <taxon>Alcaligenaceae</taxon>
        <taxon>Bordetella</taxon>
    </lineage>
</organism>
<feature type="transmembrane region" description="Helical" evidence="1">
    <location>
        <begin position="43"/>
        <end position="65"/>
    </location>
</feature>
<dbReference type="EMBL" id="NEVQ01000011">
    <property type="protein sequence ID" value="OZI58228.1"/>
    <property type="molecule type" value="Genomic_DNA"/>
</dbReference>
<keyword evidence="1" id="KW-0472">Membrane</keyword>
<keyword evidence="1" id="KW-1133">Transmembrane helix</keyword>
<dbReference type="AlphaFoldDB" id="A0A261U8H6"/>
<proteinExistence type="predicted"/>